<feature type="transmembrane region" description="Helical" evidence="1">
    <location>
        <begin position="118"/>
        <end position="137"/>
    </location>
</feature>
<gene>
    <name evidence="2" type="ORF">SU60_06645</name>
</gene>
<organism evidence="2 3">
    <name type="scientific">Vibrio mytili</name>
    <dbReference type="NCBI Taxonomy" id="50718"/>
    <lineage>
        <taxon>Bacteria</taxon>
        <taxon>Pseudomonadati</taxon>
        <taxon>Pseudomonadota</taxon>
        <taxon>Gammaproteobacteria</taxon>
        <taxon>Vibrionales</taxon>
        <taxon>Vibrionaceae</taxon>
        <taxon>Vibrio</taxon>
    </lineage>
</organism>
<evidence type="ECO:0000313" key="2">
    <source>
        <dbReference type="EMBL" id="KIN11591.1"/>
    </source>
</evidence>
<accession>A0A0C3HTV1</accession>
<dbReference type="RefSeq" id="WP_041154825.1">
    <property type="nucleotide sequence ID" value="NZ_JXOK01000017.1"/>
</dbReference>
<dbReference type="OrthoDB" id="6638186at2"/>
<dbReference type="EMBL" id="JXOK01000017">
    <property type="protein sequence ID" value="KIN11591.1"/>
    <property type="molecule type" value="Genomic_DNA"/>
</dbReference>
<dbReference type="STRING" id="50718.SU60_06645"/>
<feature type="transmembrane region" description="Helical" evidence="1">
    <location>
        <begin position="36"/>
        <end position="56"/>
    </location>
</feature>
<dbReference type="AlphaFoldDB" id="A0A0C3HTV1"/>
<keyword evidence="1" id="KW-1133">Transmembrane helix</keyword>
<evidence type="ECO:0000313" key="3">
    <source>
        <dbReference type="Proteomes" id="UP000031977"/>
    </source>
</evidence>
<keyword evidence="1" id="KW-0812">Transmembrane</keyword>
<sequence>MKLKDILIQVAFLLISVAFAYLGSEFITLENLKNVIVTLQNVSAAVFTLAGIWVAYSYPEAISRFTNPEKFSLIKGVEQTNRIRSLVLTIFSSALVLVGIVIFNLITPYVQYLLKDSSYYSIIRTVGITTINYLALIQLQAIIRIMSNNLEFIYSLMKVKAENEAHDDLSK</sequence>
<evidence type="ECO:0000256" key="1">
    <source>
        <dbReference type="SAM" id="Phobius"/>
    </source>
</evidence>
<keyword evidence="3" id="KW-1185">Reference proteome</keyword>
<name>A0A0C3HTV1_9VIBR</name>
<protein>
    <submittedName>
        <fullName evidence="2">Uncharacterized protein</fullName>
    </submittedName>
</protein>
<comment type="caution">
    <text evidence="2">The sequence shown here is derived from an EMBL/GenBank/DDBJ whole genome shotgun (WGS) entry which is preliminary data.</text>
</comment>
<dbReference type="Proteomes" id="UP000031977">
    <property type="component" value="Unassembled WGS sequence"/>
</dbReference>
<reference evidence="2 3" key="1">
    <citation type="submission" date="2015-01" db="EMBL/GenBank/DDBJ databases">
        <title>Draft genome of Vibrio mytili type strain CAIM 528.</title>
        <authorList>
            <person name="Gonzalez-Castillo A."/>
            <person name="Gomez-Gil B."/>
            <person name="Enciso-Ibarra J."/>
        </authorList>
    </citation>
    <scope>NUCLEOTIDE SEQUENCE [LARGE SCALE GENOMIC DNA]</scope>
    <source>
        <strain evidence="2 3">CAIM 528</strain>
    </source>
</reference>
<feature type="transmembrane region" description="Helical" evidence="1">
    <location>
        <begin position="85"/>
        <end position="106"/>
    </location>
</feature>
<keyword evidence="1" id="KW-0472">Membrane</keyword>
<proteinExistence type="predicted"/>